<dbReference type="InterPro" id="IPR012349">
    <property type="entry name" value="Split_barrel_FMN-bd"/>
</dbReference>
<evidence type="ECO:0000256" key="1">
    <source>
        <dbReference type="ARBA" id="ARBA00022636"/>
    </source>
</evidence>
<evidence type="ECO:0008006" key="8">
    <source>
        <dbReference type="Google" id="ProtNLM"/>
    </source>
</evidence>
<feature type="domain" description="Type III secretion system flagellar brake protein YcgR PilZN" evidence="5">
    <location>
        <begin position="2"/>
        <end position="64"/>
    </location>
</feature>
<evidence type="ECO:0000259" key="5">
    <source>
        <dbReference type="Pfam" id="PF12945"/>
    </source>
</evidence>
<dbReference type="SUPFAM" id="SSF141371">
    <property type="entry name" value="PilZ domain-like"/>
    <property type="match status" value="2"/>
</dbReference>
<gene>
    <name evidence="6" type="ORF">YC6258_04404</name>
</gene>
<keyword evidence="1" id="KW-0973">c-di-GMP</keyword>
<organism evidence="6 7">
    <name type="scientific">Gynuella sunshinyii YC6258</name>
    <dbReference type="NCBI Taxonomy" id="1445510"/>
    <lineage>
        <taxon>Bacteria</taxon>
        <taxon>Pseudomonadati</taxon>
        <taxon>Pseudomonadota</taxon>
        <taxon>Gammaproteobacteria</taxon>
        <taxon>Oceanospirillales</taxon>
        <taxon>Saccharospirillaceae</taxon>
        <taxon>Gynuella</taxon>
    </lineage>
</organism>
<evidence type="ECO:0000259" key="4">
    <source>
        <dbReference type="Pfam" id="PF07238"/>
    </source>
</evidence>
<evidence type="ECO:0000256" key="2">
    <source>
        <dbReference type="ARBA" id="ARBA00022741"/>
    </source>
</evidence>
<evidence type="ECO:0000313" key="7">
    <source>
        <dbReference type="Proteomes" id="UP000032266"/>
    </source>
</evidence>
<dbReference type="Gene3D" id="2.30.110.10">
    <property type="entry name" value="Electron Transport, Fmn-binding Protein, Chain A"/>
    <property type="match status" value="1"/>
</dbReference>
<dbReference type="STRING" id="1445510.YC6258_04404"/>
<dbReference type="KEGG" id="gsn:YC6258_04404"/>
<dbReference type="InterPro" id="IPR009875">
    <property type="entry name" value="PilZ_domain"/>
</dbReference>
<evidence type="ECO:0000256" key="3">
    <source>
        <dbReference type="ARBA" id="ARBA00023143"/>
    </source>
</evidence>
<dbReference type="Pfam" id="PF07238">
    <property type="entry name" value="PilZ"/>
    <property type="match status" value="1"/>
</dbReference>
<protein>
    <recommendedName>
        <fullName evidence="8">PilZ domain-containing protein</fullName>
    </recommendedName>
</protein>
<evidence type="ECO:0000313" key="6">
    <source>
        <dbReference type="EMBL" id="AJQ96436.1"/>
    </source>
</evidence>
<dbReference type="InterPro" id="IPR009926">
    <property type="entry name" value="T3SS_YcgR_PilZN"/>
</dbReference>
<accession>A0A0C5VQ95</accession>
<proteinExistence type="predicted"/>
<sequence>MIGFLHGKTVIITTPMLANDRPLLLRKDQEVVVRFFFNKNACAFKTQVKHICTTPYNYLHLSYPPTVEVGEIRKAERVLAKISVSVVNRSQPDYEAVNGAIVDISTTGAKLETVAPAAHPGDILLLTTKLRVGHVSRVVHWEARVVAELDRFEMANSVAAYGLEFCELTELDYLALHGFVYGQMVRGHTVG</sequence>
<reference evidence="6 7" key="1">
    <citation type="submission" date="2014-01" db="EMBL/GenBank/DDBJ databases">
        <title>Full genme sequencing of cellulolytic bacterium Gynuella sunshinyii YC6258T gen. nov., sp. nov.</title>
        <authorList>
            <person name="Khan H."/>
            <person name="Chung E.J."/>
            <person name="Chung Y.R."/>
        </authorList>
    </citation>
    <scope>NUCLEOTIDE SEQUENCE [LARGE SCALE GENOMIC DNA]</scope>
    <source>
        <strain evidence="6 7">YC6258</strain>
    </source>
</reference>
<keyword evidence="2" id="KW-0547">Nucleotide-binding</keyword>
<dbReference type="AlphaFoldDB" id="A0A0C5VQ95"/>
<name>A0A0C5VQ95_9GAMM</name>
<dbReference type="EMBL" id="CP007142">
    <property type="protein sequence ID" value="AJQ96436.1"/>
    <property type="molecule type" value="Genomic_DNA"/>
</dbReference>
<dbReference type="GO" id="GO:0035438">
    <property type="term" value="F:cyclic-di-GMP binding"/>
    <property type="evidence" value="ECO:0007669"/>
    <property type="project" value="InterPro"/>
</dbReference>
<keyword evidence="7" id="KW-1185">Reference proteome</keyword>
<dbReference type="Proteomes" id="UP000032266">
    <property type="component" value="Chromosome"/>
</dbReference>
<keyword evidence="3" id="KW-0975">Bacterial flagellum</keyword>
<feature type="domain" description="PilZ" evidence="4">
    <location>
        <begin position="72"/>
        <end position="181"/>
    </location>
</feature>
<dbReference type="Pfam" id="PF12945">
    <property type="entry name" value="PilZNR"/>
    <property type="match status" value="1"/>
</dbReference>
<dbReference type="Gene3D" id="2.40.10.220">
    <property type="entry name" value="predicted glycosyltransferase like domains"/>
    <property type="match status" value="1"/>
</dbReference>
<dbReference type="HOGENOM" id="CLU_073573_1_0_6"/>